<keyword evidence="7" id="KW-1185">Reference proteome</keyword>
<dbReference type="AlphaFoldDB" id="A0A7R9GFA3"/>
<dbReference type="SUPFAM" id="SSF49464">
    <property type="entry name" value="Carboxypeptidase regulatory domain-like"/>
    <property type="match status" value="1"/>
</dbReference>
<dbReference type="InterPro" id="IPR000834">
    <property type="entry name" value="Peptidase_M14"/>
</dbReference>
<dbReference type="PANTHER" id="PTHR11532">
    <property type="entry name" value="PROTEASE M14 CARBOXYPEPTIDASE"/>
    <property type="match status" value="1"/>
</dbReference>
<feature type="signal peptide" evidence="4">
    <location>
        <begin position="1"/>
        <end position="18"/>
    </location>
</feature>
<keyword evidence="2" id="KW-0325">Glycoprotein</keyword>
<sequence>MAWSLAIRVSLLCAATVAVLFASAAVDLEYNNLAKSTVVPKRHSLMHMNPEYSPHVLPYWFMMEKLKKERSQKNVIPRDKMPKIKHSQKCPQGTDRSLPCEESTVYALIPGEQGDIATDQEGGPFTMDVQHIPMPNLEDIEMAQKAAEAAAAALGPPPQDMSLMDPSILFSSMPDSVPPEFSQNPTSWIQTMMAAMDPTGSLFRQTSSEVEATGEVPKDLDWMLRGPENLDYNELENFLLQLTRYFKDSTRLEVVGETVQNRTIYAVVLCYNKLDCRTRPMLKPKVRLAANFHGNHGTARALLTFLIMYLQLHREHNPRVQALLQKVEIHIIPTVNPDGYEQALEDWERLRRYSNISEGFYNANGEDLEVDYPNIWKFSHFSQPGFWDEREPETIALMKYSMEELFVMSGVFSDGDLVVRLPLWSHQQRNFSDTGVESRPPDYDVFMQIGHEYAFRHPVMNAKEFLCPKGRTHFFDGVENGAFGHIVEPPKGHSADWHYKFANAFEWTIYISCYTMSMEETLDVDWTRNVNSMIAFVESARMGAQGMVWDNRTGSPISDAYIEVKNRRHRLRTNERGEYWRLLNDGVYSMRAVKRGYDPAPWAVVRIFNALGPVTQHFYLSQSVKSEGSGSFLC</sequence>
<dbReference type="EMBL" id="OA884129">
    <property type="protein sequence ID" value="CAD7280336.1"/>
    <property type="molecule type" value="Genomic_DNA"/>
</dbReference>
<dbReference type="GO" id="GO:0006518">
    <property type="term" value="P:peptide metabolic process"/>
    <property type="evidence" value="ECO:0007669"/>
    <property type="project" value="TreeGrafter"/>
</dbReference>
<evidence type="ECO:0000313" key="6">
    <source>
        <dbReference type="EMBL" id="CAD7280336.1"/>
    </source>
</evidence>
<dbReference type="GO" id="GO:0016485">
    <property type="term" value="P:protein processing"/>
    <property type="evidence" value="ECO:0007669"/>
    <property type="project" value="TreeGrafter"/>
</dbReference>
<gene>
    <name evidence="6" type="ORF">NMOB1V02_LOCUS7996</name>
</gene>
<name>A0A7R9GFA3_9CRUS</name>
<dbReference type="CDD" id="cd11308">
    <property type="entry name" value="Peptidase_M14NE-CP-C_like"/>
    <property type="match status" value="1"/>
</dbReference>
<reference evidence="6" key="1">
    <citation type="submission" date="2020-11" db="EMBL/GenBank/DDBJ databases">
        <authorList>
            <person name="Tran Van P."/>
        </authorList>
    </citation>
    <scope>NUCLEOTIDE SEQUENCE</scope>
</reference>
<dbReference type="Gene3D" id="2.60.40.1120">
    <property type="entry name" value="Carboxypeptidase-like, regulatory domain"/>
    <property type="match status" value="1"/>
</dbReference>
<dbReference type="GO" id="GO:0008270">
    <property type="term" value="F:zinc ion binding"/>
    <property type="evidence" value="ECO:0007669"/>
    <property type="project" value="InterPro"/>
</dbReference>
<evidence type="ECO:0000256" key="3">
    <source>
        <dbReference type="PROSITE-ProRule" id="PRU01379"/>
    </source>
</evidence>
<dbReference type="GO" id="GO:0004181">
    <property type="term" value="F:metallocarboxypeptidase activity"/>
    <property type="evidence" value="ECO:0007669"/>
    <property type="project" value="InterPro"/>
</dbReference>
<evidence type="ECO:0000256" key="4">
    <source>
        <dbReference type="SAM" id="SignalP"/>
    </source>
</evidence>
<protein>
    <recommendedName>
        <fullName evidence="5">Peptidase M14 domain-containing protein</fullName>
    </recommendedName>
</protein>
<dbReference type="SMART" id="SM00631">
    <property type="entry name" value="Zn_pept"/>
    <property type="match status" value="1"/>
</dbReference>
<dbReference type="OrthoDB" id="10249045at2759"/>
<dbReference type="EMBL" id="CAJPEX010002092">
    <property type="protein sequence ID" value="CAG0920488.1"/>
    <property type="molecule type" value="Genomic_DNA"/>
</dbReference>
<organism evidence="6">
    <name type="scientific">Notodromas monacha</name>
    <dbReference type="NCBI Taxonomy" id="399045"/>
    <lineage>
        <taxon>Eukaryota</taxon>
        <taxon>Metazoa</taxon>
        <taxon>Ecdysozoa</taxon>
        <taxon>Arthropoda</taxon>
        <taxon>Crustacea</taxon>
        <taxon>Oligostraca</taxon>
        <taxon>Ostracoda</taxon>
        <taxon>Podocopa</taxon>
        <taxon>Podocopida</taxon>
        <taxon>Cypridocopina</taxon>
        <taxon>Cypridoidea</taxon>
        <taxon>Cyprididae</taxon>
        <taxon>Notodromas</taxon>
    </lineage>
</organism>
<dbReference type="Gene3D" id="3.40.630.10">
    <property type="entry name" value="Zn peptidases"/>
    <property type="match status" value="1"/>
</dbReference>
<dbReference type="PROSITE" id="PS52035">
    <property type="entry name" value="PEPTIDASE_M14"/>
    <property type="match status" value="1"/>
</dbReference>
<dbReference type="InterPro" id="IPR050753">
    <property type="entry name" value="Peptidase_M14_domain"/>
</dbReference>
<proteinExistence type="inferred from homology"/>
<evidence type="ECO:0000256" key="2">
    <source>
        <dbReference type="ARBA" id="ARBA00023180"/>
    </source>
</evidence>
<dbReference type="Proteomes" id="UP000678499">
    <property type="component" value="Unassembled WGS sequence"/>
</dbReference>
<evidence type="ECO:0000259" key="5">
    <source>
        <dbReference type="PROSITE" id="PS52035"/>
    </source>
</evidence>
<dbReference type="SUPFAM" id="SSF53187">
    <property type="entry name" value="Zn-dependent exopeptidases"/>
    <property type="match status" value="1"/>
</dbReference>
<keyword evidence="4" id="KW-0732">Signal</keyword>
<comment type="similarity">
    <text evidence="1 3">Belongs to the peptidase M14 family.</text>
</comment>
<comment type="caution">
    <text evidence="3">Lacks conserved residue(s) required for the propagation of feature annotation.</text>
</comment>
<dbReference type="PANTHER" id="PTHR11532:SF57">
    <property type="entry name" value="CARBOXYPEPTIDASE D, B"/>
    <property type="match status" value="1"/>
</dbReference>
<accession>A0A7R9GFA3</accession>
<feature type="chain" id="PRO_5036403265" description="Peptidase M14 domain-containing protein" evidence="4">
    <location>
        <begin position="19"/>
        <end position="634"/>
    </location>
</feature>
<dbReference type="GO" id="GO:0005615">
    <property type="term" value="C:extracellular space"/>
    <property type="evidence" value="ECO:0007669"/>
    <property type="project" value="TreeGrafter"/>
</dbReference>
<dbReference type="Pfam" id="PF00246">
    <property type="entry name" value="Peptidase_M14"/>
    <property type="match status" value="1"/>
</dbReference>
<evidence type="ECO:0000313" key="7">
    <source>
        <dbReference type="Proteomes" id="UP000678499"/>
    </source>
</evidence>
<dbReference type="InterPro" id="IPR008969">
    <property type="entry name" value="CarboxyPept-like_regulatory"/>
</dbReference>
<feature type="domain" description="Peptidase M14" evidence="5">
    <location>
        <begin position="228"/>
        <end position="540"/>
    </location>
</feature>
<evidence type="ECO:0000256" key="1">
    <source>
        <dbReference type="ARBA" id="ARBA00005988"/>
    </source>
</evidence>